<keyword evidence="14" id="KW-1185">Reference proteome</keyword>
<evidence type="ECO:0000313" key="13">
    <source>
        <dbReference type="EMBL" id="KAK2165736.1"/>
    </source>
</evidence>
<dbReference type="AlphaFoldDB" id="A0AAD9K6E7"/>
<evidence type="ECO:0000256" key="6">
    <source>
        <dbReference type="ARBA" id="ARBA00023015"/>
    </source>
</evidence>
<evidence type="ECO:0000256" key="11">
    <source>
        <dbReference type="SAM" id="MobiDB-lite"/>
    </source>
</evidence>
<dbReference type="InterPro" id="IPR036236">
    <property type="entry name" value="Znf_C2H2_sf"/>
</dbReference>
<evidence type="ECO:0000256" key="5">
    <source>
        <dbReference type="ARBA" id="ARBA00022833"/>
    </source>
</evidence>
<evidence type="ECO:0000256" key="1">
    <source>
        <dbReference type="ARBA" id="ARBA00004123"/>
    </source>
</evidence>
<gene>
    <name evidence="13" type="ORF">NP493_1342g00005</name>
</gene>
<name>A0AAD9K6E7_RIDPI</name>
<reference evidence="13" key="1">
    <citation type="journal article" date="2023" name="Mol. Biol. Evol.">
        <title>Third-Generation Sequencing Reveals the Adaptive Role of the Epigenome in Three Deep-Sea Polychaetes.</title>
        <authorList>
            <person name="Perez M."/>
            <person name="Aroh O."/>
            <person name="Sun Y."/>
            <person name="Lan Y."/>
            <person name="Juniper S.K."/>
            <person name="Young C.R."/>
            <person name="Angers B."/>
            <person name="Qian P.Y."/>
        </authorList>
    </citation>
    <scope>NUCLEOTIDE SEQUENCE</scope>
    <source>
        <strain evidence="13">R07B-5</strain>
    </source>
</reference>
<protein>
    <recommendedName>
        <fullName evidence="12">C2H2-type domain-containing protein</fullName>
    </recommendedName>
</protein>
<dbReference type="SUPFAM" id="SSF57667">
    <property type="entry name" value="beta-beta-alpha zinc fingers"/>
    <property type="match status" value="2"/>
</dbReference>
<comment type="subcellular location">
    <subcellularLocation>
        <location evidence="1">Nucleus</location>
    </subcellularLocation>
</comment>
<dbReference type="GO" id="GO:0000981">
    <property type="term" value="F:DNA-binding transcription factor activity, RNA polymerase II-specific"/>
    <property type="evidence" value="ECO:0007669"/>
    <property type="project" value="TreeGrafter"/>
</dbReference>
<dbReference type="FunFam" id="3.30.160.60:FF:000018">
    <property type="entry name" value="Krueppel-like factor 15"/>
    <property type="match status" value="1"/>
</dbReference>
<dbReference type="SMART" id="SM00355">
    <property type="entry name" value="ZnF_C2H2"/>
    <property type="match status" value="3"/>
</dbReference>
<feature type="domain" description="C2H2-type" evidence="12">
    <location>
        <begin position="181"/>
        <end position="210"/>
    </location>
</feature>
<feature type="domain" description="C2H2-type" evidence="12">
    <location>
        <begin position="151"/>
        <end position="180"/>
    </location>
</feature>
<feature type="region of interest" description="Disordered" evidence="11">
    <location>
        <begin position="27"/>
        <end position="46"/>
    </location>
</feature>
<evidence type="ECO:0000259" key="12">
    <source>
        <dbReference type="PROSITE" id="PS50157"/>
    </source>
</evidence>
<feature type="region of interest" description="Disordered" evidence="11">
    <location>
        <begin position="227"/>
        <end position="279"/>
    </location>
</feature>
<keyword evidence="2" id="KW-0479">Metal-binding</keyword>
<keyword evidence="7" id="KW-0238">DNA-binding</keyword>
<evidence type="ECO:0000256" key="9">
    <source>
        <dbReference type="ARBA" id="ARBA00023242"/>
    </source>
</evidence>
<dbReference type="GO" id="GO:0008270">
    <property type="term" value="F:zinc ion binding"/>
    <property type="evidence" value="ECO:0007669"/>
    <property type="project" value="UniProtKB-KW"/>
</dbReference>
<feature type="domain" description="C2H2-type" evidence="12">
    <location>
        <begin position="211"/>
        <end position="238"/>
    </location>
</feature>
<keyword evidence="5" id="KW-0862">Zinc</keyword>
<dbReference type="PANTHER" id="PTHR23235">
    <property type="entry name" value="KRUEPPEL-LIKE TRANSCRIPTION FACTOR"/>
    <property type="match status" value="1"/>
</dbReference>
<evidence type="ECO:0000256" key="7">
    <source>
        <dbReference type="ARBA" id="ARBA00023125"/>
    </source>
</evidence>
<organism evidence="13 14">
    <name type="scientific">Ridgeia piscesae</name>
    <name type="common">Tubeworm</name>
    <dbReference type="NCBI Taxonomy" id="27915"/>
    <lineage>
        <taxon>Eukaryota</taxon>
        <taxon>Metazoa</taxon>
        <taxon>Spiralia</taxon>
        <taxon>Lophotrochozoa</taxon>
        <taxon>Annelida</taxon>
        <taxon>Polychaeta</taxon>
        <taxon>Sedentaria</taxon>
        <taxon>Canalipalpata</taxon>
        <taxon>Sabellida</taxon>
        <taxon>Siboglinidae</taxon>
        <taxon>Ridgeia</taxon>
    </lineage>
</organism>
<feature type="compositionally biased region" description="Basic and acidic residues" evidence="11">
    <location>
        <begin position="227"/>
        <end position="242"/>
    </location>
</feature>
<evidence type="ECO:0000256" key="2">
    <source>
        <dbReference type="ARBA" id="ARBA00022723"/>
    </source>
</evidence>
<dbReference type="Pfam" id="PF00096">
    <property type="entry name" value="zf-C2H2"/>
    <property type="match status" value="2"/>
</dbReference>
<keyword evidence="9" id="KW-0539">Nucleus</keyword>
<sequence length="279" mass="30650">MDRADYDRNMAAECLLAMSRTVIGDSVSPCRETPPTVKAARDDNNNTPGPGCFLPAETDQSDLNPLYMIARILADLNKHKQEPVESDFDNATGHGDASPVGLTYGDPAEKARRVSLGCAAATSADFTVVSRPARAASRQGKVGGSAGKKKHCCHYLGCDKVYGKSSHLKAHLRTHTGERPFPCSWAGCGKRFARSDELARHHRTHTGEKRFVCPICKKRFMRSDHLNKHARRHPEFEPEMLKRGQHRKPSSLDSDGVSHVSSTSPVPTESTFSKWSDSP</sequence>
<dbReference type="GO" id="GO:0005634">
    <property type="term" value="C:nucleus"/>
    <property type="evidence" value="ECO:0007669"/>
    <property type="project" value="UniProtKB-SubCell"/>
</dbReference>
<keyword evidence="8" id="KW-0804">Transcription</keyword>
<keyword evidence="4 10" id="KW-0863">Zinc-finger</keyword>
<dbReference type="Proteomes" id="UP001209878">
    <property type="component" value="Unassembled WGS sequence"/>
</dbReference>
<evidence type="ECO:0000313" key="14">
    <source>
        <dbReference type="Proteomes" id="UP001209878"/>
    </source>
</evidence>
<dbReference type="PANTHER" id="PTHR23235:SF120">
    <property type="entry name" value="KRUPPEL-LIKE FACTOR 15"/>
    <property type="match status" value="1"/>
</dbReference>
<evidence type="ECO:0000256" key="8">
    <source>
        <dbReference type="ARBA" id="ARBA00023163"/>
    </source>
</evidence>
<accession>A0AAD9K6E7</accession>
<dbReference type="InterPro" id="IPR013087">
    <property type="entry name" value="Znf_C2H2_type"/>
</dbReference>
<evidence type="ECO:0000256" key="10">
    <source>
        <dbReference type="PROSITE-ProRule" id="PRU00042"/>
    </source>
</evidence>
<dbReference type="GO" id="GO:0000978">
    <property type="term" value="F:RNA polymerase II cis-regulatory region sequence-specific DNA binding"/>
    <property type="evidence" value="ECO:0007669"/>
    <property type="project" value="TreeGrafter"/>
</dbReference>
<evidence type="ECO:0000256" key="4">
    <source>
        <dbReference type="ARBA" id="ARBA00022771"/>
    </source>
</evidence>
<dbReference type="PROSITE" id="PS50157">
    <property type="entry name" value="ZINC_FINGER_C2H2_2"/>
    <property type="match status" value="3"/>
</dbReference>
<dbReference type="PROSITE" id="PS00028">
    <property type="entry name" value="ZINC_FINGER_C2H2_1"/>
    <property type="match status" value="3"/>
</dbReference>
<keyword evidence="6" id="KW-0805">Transcription regulation</keyword>
<keyword evidence="3" id="KW-0677">Repeat</keyword>
<dbReference type="Gene3D" id="3.30.160.60">
    <property type="entry name" value="Classic Zinc Finger"/>
    <property type="match status" value="3"/>
</dbReference>
<evidence type="ECO:0000256" key="3">
    <source>
        <dbReference type="ARBA" id="ARBA00022737"/>
    </source>
</evidence>
<proteinExistence type="predicted"/>
<feature type="compositionally biased region" description="Low complexity" evidence="11">
    <location>
        <begin position="257"/>
        <end position="273"/>
    </location>
</feature>
<dbReference type="FunFam" id="3.30.160.60:FF:000595">
    <property type="entry name" value="Krueppel-like factor 14"/>
    <property type="match status" value="1"/>
</dbReference>
<dbReference type="EMBL" id="JAODUO010001351">
    <property type="protein sequence ID" value="KAK2165736.1"/>
    <property type="molecule type" value="Genomic_DNA"/>
</dbReference>
<comment type="caution">
    <text evidence="13">The sequence shown here is derived from an EMBL/GenBank/DDBJ whole genome shotgun (WGS) entry which is preliminary data.</text>
</comment>